<dbReference type="SUPFAM" id="SSF51197">
    <property type="entry name" value="Clavaminate synthase-like"/>
    <property type="match status" value="1"/>
</dbReference>
<dbReference type="PANTHER" id="PTHR20883">
    <property type="entry name" value="PHYTANOYL-COA DIOXYGENASE DOMAIN CONTAINING 1"/>
    <property type="match status" value="1"/>
</dbReference>
<evidence type="ECO:0000313" key="5">
    <source>
        <dbReference type="EMBL" id="KAJ6050779.1"/>
    </source>
</evidence>
<organism evidence="5 6">
    <name type="scientific">Penicillium canescens</name>
    <dbReference type="NCBI Taxonomy" id="5083"/>
    <lineage>
        <taxon>Eukaryota</taxon>
        <taxon>Fungi</taxon>
        <taxon>Dikarya</taxon>
        <taxon>Ascomycota</taxon>
        <taxon>Pezizomycotina</taxon>
        <taxon>Eurotiomycetes</taxon>
        <taxon>Eurotiomycetidae</taxon>
        <taxon>Eurotiales</taxon>
        <taxon>Aspergillaceae</taxon>
        <taxon>Penicillium</taxon>
    </lineage>
</organism>
<dbReference type="AlphaFoldDB" id="A0AAD6IIN9"/>
<dbReference type="InterPro" id="IPR008775">
    <property type="entry name" value="Phytyl_CoA_dOase-like"/>
</dbReference>
<comment type="caution">
    <text evidence="5">The sequence shown here is derived from an EMBL/GenBank/DDBJ whole genome shotgun (WGS) entry which is preliminary data.</text>
</comment>
<accession>A0AAD6IIN9</accession>
<dbReference type="EMBL" id="JAQJZL010000002">
    <property type="protein sequence ID" value="KAJ6050779.1"/>
    <property type="molecule type" value="Genomic_DNA"/>
</dbReference>
<name>A0AAD6IIN9_PENCN</name>
<gene>
    <name evidence="5" type="ORF">N7460_001313</name>
</gene>
<dbReference type="Pfam" id="PF05721">
    <property type="entry name" value="PhyH"/>
    <property type="match status" value="1"/>
</dbReference>
<dbReference type="PANTHER" id="PTHR20883:SF15">
    <property type="entry name" value="PHYTANOYL-COA DIOXYGENASE DOMAIN-CONTAINING PROTEIN 1"/>
    <property type="match status" value="1"/>
</dbReference>
<protein>
    <recommendedName>
        <fullName evidence="7">Phytanoyl-CoA dioxygenase</fullName>
    </recommendedName>
</protein>
<evidence type="ECO:0000256" key="1">
    <source>
        <dbReference type="ARBA" id="ARBA00001962"/>
    </source>
</evidence>
<dbReference type="Proteomes" id="UP001219568">
    <property type="component" value="Unassembled WGS sequence"/>
</dbReference>
<reference evidence="5" key="1">
    <citation type="journal article" date="2023" name="IMA Fungus">
        <title>Comparative genomic study of the Penicillium genus elucidates a diverse pangenome and 15 lateral gene transfer events.</title>
        <authorList>
            <person name="Petersen C."/>
            <person name="Sorensen T."/>
            <person name="Nielsen M.R."/>
            <person name="Sondergaard T.E."/>
            <person name="Sorensen J.L."/>
            <person name="Fitzpatrick D.A."/>
            <person name="Frisvad J.C."/>
            <person name="Nielsen K.L."/>
        </authorList>
    </citation>
    <scope>NUCLEOTIDE SEQUENCE</scope>
    <source>
        <strain evidence="5">IBT 15450</strain>
    </source>
</reference>
<evidence type="ECO:0008006" key="7">
    <source>
        <dbReference type="Google" id="ProtNLM"/>
    </source>
</evidence>
<comment type="similarity">
    <text evidence="2">Belongs to the PhyH family.</text>
</comment>
<reference evidence="5" key="2">
    <citation type="submission" date="2023-01" db="EMBL/GenBank/DDBJ databases">
        <authorList>
            <person name="Petersen C."/>
        </authorList>
    </citation>
    <scope>NUCLEOTIDE SEQUENCE</scope>
    <source>
        <strain evidence="5">IBT 15450</strain>
    </source>
</reference>
<keyword evidence="3" id="KW-0479">Metal-binding</keyword>
<dbReference type="Gene3D" id="2.60.120.620">
    <property type="entry name" value="q2cbj1_9rhob like domain"/>
    <property type="match status" value="1"/>
</dbReference>
<evidence type="ECO:0000313" key="6">
    <source>
        <dbReference type="Proteomes" id="UP001219568"/>
    </source>
</evidence>
<dbReference type="GO" id="GO:0046872">
    <property type="term" value="F:metal ion binding"/>
    <property type="evidence" value="ECO:0007669"/>
    <property type="project" value="UniProtKB-KW"/>
</dbReference>
<evidence type="ECO:0000256" key="3">
    <source>
        <dbReference type="ARBA" id="ARBA00022723"/>
    </source>
</evidence>
<proteinExistence type="inferred from homology"/>
<comment type="cofactor">
    <cofactor evidence="1">
        <name>Fe cation</name>
        <dbReference type="ChEBI" id="CHEBI:24875"/>
    </cofactor>
</comment>
<keyword evidence="4" id="KW-0408">Iron</keyword>
<sequence length="302" mass="34008">MTKSNCHNLSIRRIPAIAGCESINKVLQEDGCVIVEKFLTPDQVMDINKDVDPHITKIHTKRGTYQEGYWLNMRRQGHLALLSKTYREDVLNHPVIHGISEKIFLKESGDYWLATSAVLETGPGYAGQTLHREQDGIPICTAMGRDCPEAMFNFLIALTPFTDENGATRVIPGSEKWHDYSYQPSIEDSIPVEMNAGDAVLFNGKVLHGAGKNRSENFNRRALPIVMQSGYFTPVEASAFLPRPVIESMTPLAQRMVGWRSVKCQGIELWSLHMNELGMQLGLKSNQPLPEDQVDKKWLSHY</sequence>
<evidence type="ECO:0000256" key="2">
    <source>
        <dbReference type="ARBA" id="ARBA00005830"/>
    </source>
</evidence>
<keyword evidence="6" id="KW-1185">Reference proteome</keyword>
<evidence type="ECO:0000256" key="4">
    <source>
        <dbReference type="ARBA" id="ARBA00023004"/>
    </source>
</evidence>